<keyword evidence="1" id="KW-0472">Membrane</keyword>
<dbReference type="AlphaFoldDB" id="S9UTN7"/>
<organism evidence="2 3">
    <name type="scientific">Strigomonas culicis</name>
    <dbReference type="NCBI Taxonomy" id="28005"/>
    <lineage>
        <taxon>Eukaryota</taxon>
        <taxon>Discoba</taxon>
        <taxon>Euglenozoa</taxon>
        <taxon>Kinetoplastea</taxon>
        <taxon>Metakinetoplastina</taxon>
        <taxon>Trypanosomatida</taxon>
        <taxon>Trypanosomatidae</taxon>
        <taxon>Strigomonadinae</taxon>
        <taxon>Strigomonas</taxon>
    </lineage>
</organism>
<keyword evidence="1" id="KW-0812">Transmembrane</keyword>
<dbReference type="Proteomes" id="UP000015354">
    <property type="component" value="Unassembled WGS sequence"/>
</dbReference>
<feature type="transmembrane region" description="Helical" evidence="1">
    <location>
        <begin position="137"/>
        <end position="159"/>
    </location>
</feature>
<gene>
    <name evidence="2" type="ORF">STCU_10320</name>
</gene>
<accession>S9UTN7</accession>
<feature type="transmembrane region" description="Helical" evidence="1">
    <location>
        <begin position="53"/>
        <end position="72"/>
    </location>
</feature>
<evidence type="ECO:0000313" key="3">
    <source>
        <dbReference type="Proteomes" id="UP000015354"/>
    </source>
</evidence>
<comment type="caution">
    <text evidence="2">The sequence shown here is derived from an EMBL/GenBank/DDBJ whole genome shotgun (WGS) entry which is preliminary data.</text>
</comment>
<reference evidence="2 3" key="1">
    <citation type="journal article" date="2013" name="PLoS ONE">
        <title>Predicting the Proteins of Angomonas deanei, Strigomonas culicis and Their Respective Endosymbionts Reveals New Aspects of the Trypanosomatidae Family.</title>
        <authorList>
            <person name="Motta M.C."/>
            <person name="Martins A.C."/>
            <person name="de Souza S.S."/>
            <person name="Catta-Preta C.M."/>
            <person name="Silva R."/>
            <person name="Klein C.C."/>
            <person name="de Almeida L.G."/>
            <person name="de Lima Cunha O."/>
            <person name="Ciapina L.P."/>
            <person name="Brocchi M."/>
            <person name="Colabardini A.C."/>
            <person name="de Araujo Lima B."/>
            <person name="Machado C.R."/>
            <person name="de Almeida Soares C.M."/>
            <person name="Probst C.M."/>
            <person name="de Menezes C.B."/>
            <person name="Thompson C.E."/>
            <person name="Bartholomeu D.C."/>
            <person name="Gradia D.F."/>
            <person name="Pavoni D.P."/>
            <person name="Grisard E.C."/>
            <person name="Fantinatti-Garboggini F."/>
            <person name="Marchini F.K."/>
            <person name="Rodrigues-Luiz G.F."/>
            <person name="Wagner G."/>
            <person name="Goldman G.H."/>
            <person name="Fietto J.L."/>
            <person name="Elias M.C."/>
            <person name="Goldman M.H."/>
            <person name="Sagot M.F."/>
            <person name="Pereira M."/>
            <person name="Stoco P.H."/>
            <person name="de Mendonca-Neto R.P."/>
            <person name="Teixeira S.M."/>
            <person name="Maciel T.E."/>
            <person name="de Oliveira Mendes T.A."/>
            <person name="Urmenyi T.P."/>
            <person name="de Souza W."/>
            <person name="Schenkman S."/>
            <person name="de Vasconcelos A.T."/>
        </authorList>
    </citation>
    <scope>NUCLEOTIDE SEQUENCE [LARGE SCALE GENOMIC DNA]</scope>
</reference>
<keyword evidence="3" id="KW-1185">Reference proteome</keyword>
<protein>
    <submittedName>
        <fullName evidence="2">Uncharacterized protein</fullName>
    </submittedName>
</protein>
<feature type="transmembrane region" description="Helical" evidence="1">
    <location>
        <begin position="113"/>
        <end position="131"/>
    </location>
</feature>
<sequence>MDLLSIVRQQESEHRSELSQARWTYCSRTICASLLSLLSVYCAPCSLPSRSGTFFLSVFFVFCSLSAFYFMLRALTALNTNSLLPAPRYASPRATSTLLAVPPYEQLTGKQRFLVVYCFYVVSFLVTIYGVSTWPYFFFVILQLLQLCLYITYSVKLYVLMLP</sequence>
<evidence type="ECO:0000313" key="2">
    <source>
        <dbReference type="EMBL" id="EPY17916.1"/>
    </source>
</evidence>
<name>S9UTN7_9TRYP</name>
<dbReference type="EMBL" id="ATMH01010221">
    <property type="protein sequence ID" value="EPY17916.1"/>
    <property type="molecule type" value="Genomic_DNA"/>
</dbReference>
<keyword evidence="1" id="KW-1133">Transmembrane helix</keyword>
<evidence type="ECO:0000256" key="1">
    <source>
        <dbReference type="SAM" id="Phobius"/>
    </source>
</evidence>
<proteinExistence type="predicted"/>